<dbReference type="EMBL" id="CQBM01000004">
    <property type="protein sequence ID" value="CNI10907.1"/>
    <property type="molecule type" value="Genomic_DNA"/>
</dbReference>
<comment type="caution">
    <text evidence="1">The sequence shown here is derived from an EMBL/GenBank/DDBJ whole genome shotgun (WGS) entry which is preliminary data.</text>
</comment>
<dbReference type="Gene3D" id="1.10.238.160">
    <property type="match status" value="1"/>
</dbReference>
<accession>A0AA36LMH9</accession>
<dbReference type="Pfam" id="PF05930">
    <property type="entry name" value="Phage_AlpA"/>
    <property type="match status" value="1"/>
</dbReference>
<dbReference type="RefSeq" id="WP_049678611.1">
    <property type="nucleotide sequence ID" value="NZ_CABMMJ010000004.1"/>
</dbReference>
<name>A0AA36LMH9_YERMO</name>
<gene>
    <name evidence="1" type="ORF">ERS008502_02275</name>
</gene>
<proteinExistence type="predicted"/>
<reference evidence="1 2" key="1">
    <citation type="submission" date="2015-03" db="EMBL/GenBank/DDBJ databases">
        <authorList>
            <consortium name="Pathogen Informatics"/>
            <person name="Murphy D."/>
        </authorList>
    </citation>
    <scope>NUCLEOTIDE SEQUENCE [LARGE SCALE GENOMIC DNA]</scope>
    <source>
        <strain evidence="1 2">FE82747</strain>
    </source>
</reference>
<evidence type="ECO:0000313" key="1">
    <source>
        <dbReference type="EMBL" id="CNI10907.1"/>
    </source>
</evidence>
<dbReference type="Proteomes" id="UP000040841">
    <property type="component" value="Unassembled WGS sequence"/>
</dbReference>
<dbReference type="InterPro" id="IPR010260">
    <property type="entry name" value="AlpA"/>
</dbReference>
<sequence length="65" mass="7559">MSNTLIRMNEAMRRTGYGKAWIYRLISEGLFPKPVKIGTRSIAFVESEIDEWINQRIAESRKEVA</sequence>
<dbReference type="PANTHER" id="PTHR36154:SF1">
    <property type="entry name" value="DNA-BINDING TRANSCRIPTIONAL ACTIVATOR ALPA"/>
    <property type="match status" value="1"/>
</dbReference>
<dbReference type="PANTHER" id="PTHR36154">
    <property type="entry name" value="DNA-BINDING TRANSCRIPTIONAL ACTIVATOR ALPA"/>
    <property type="match status" value="1"/>
</dbReference>
<evidence type="ECO:0000313" key="2">
    <source>
        <dbReference type="Proteomes" id="UP000040841"/>
    </source>
</evidence>
<organism evidence="1 2">
    <name type="scientific">Yersinia mollaretii</name>
    <dbReference type="NCBI Taxonomy" id="33060"/>
    <lineage>
        <taxon>Bacteria</taxon>
        <taxon>Pseudomonadati</taxon>
        <taxon>Pseudomonadota</taxon>
        <taxon>Gammaproteobacteria</taxon>
        <taxon>Enterobacterales</taxon>
        <taxon>Yersiniaceae</taxon>
        <taxon>Yersinia</taxon>
    </lineage>
</organism>
<dbReference type="AlphaFoldDB" id="A0AA36LMH9"/>
<protein>
    <submittedName>
        <fullName evidence="1">Regulatory protein</fullName>
    </submittedName>
</protein>
<dbReference type="InterPro" id="IPR052931">
    <property type="entry name" value="Prophage_regulatory_activator"/>
</dbReference>